<name>A0A0B7KJM2_BIOOC</name>
<dbReference type="SUPFAM" id="SSF52540">
    <property type="entry name" value="P-loop containing nucleoside triphosphate hydrolases"/>
    <property type="match status" value="1"/>
</dbReference>
<dbReference type="PANTHER" id="PTHR36978">
    <property type="entry name" value="P-LOOP CONTAINING NUCLEOTIDE TRIPHOSPHATE HYDROLASE"/>
    <property type="match status" value="1"/>
</dbReference>
<evidence type="ECO:0000313" key="1">
    <source>
        <dbReference type="EMBL" id="CEO57798.1"/>
    </source>
</evidence>
<accession>A0A0B7KJM2</accession>
<dbReference type="Pfam" id="PF17784">
    <property type="entry name" value="Sulfotransfer_4"/>
    <property type="match status" value="1"/>
</dbReference>
<sequence>MTAPFQYPNSSTAPILCLGMARTGTASLTAALRILGFHNIHHGLEINEDDPQWIVLDREADATFPSLPTYTGKPFTRAEWDEVFGSYDAVTDIASFFGTSLIRAYPDAPVILIERDIDKWLVSIDQILRPTSNIWMQRLIQFVEPVAGSLAGRVMIKVEKGWTEAREPKEILTNARMAYIRHYREIREAVPKDQLLDLQLKDGWEPLCKFLGKEVPSIPFPHINDAAEFQEHTKRSQKRVLKNFAKNAVLLRCKSRSIGT</sequence>
<organism evidence="1">
    <name type="scientific">Bionectria ochroleuca</name>
    <name type="common">Gliocladium roseum</name>
    <dbReference type="NCBI Taxonomy" id="29856"/>
    <lineage>
        <taxon>Eukaryota</taxon>
        <taxon>Fungi</taxon>
        <taxon>Dikarya</taxon>
        <taxon>Ascomycota</taxon>
        <taxon>Pezizomycotina</taxon>
        <taxon>Sordariomycetes</taxon>
        <taxon>Hypocreomycetidae</taxon>
        <taxon>Hypocreales</taxon>
        <taxon>Bionectriaceae</taxon>
        <taxon>Clonostachys</taxon>
    </lineage>
</organism>
<dbReference type="InterPro" id="IPR027417">
    <property type="entry name" value="P-loop_NTPase"/>
</dbReference>
<gene>
    <name evidence="1" type="ORF">BN869_000013856_1</name>
</gene>
<reference evidence="1" key="1">
    <citation type="submission" date="2015-01" db="EMBL/GenBank/DDBJ databases">
        <authorList>
            <person name="Durling Mikael"/>
        </authorList>
    </citation>
    <scope>NUCLEOTIDE SEQUENCE</scope>
</reference>
<dbReference type="InterPro" id="IPR040632">
    <property type="entry name" value="Sulfotransfer_4"/>
</dbReference>
<proteinExistence type="predicted"/>
<dbReference type="AlphaFoldDB" id="A0A0B7KJM2"/>
<dbReference type="EMBL" id="CDPU01000149">
    <property type="protein sequence ID" value="CEO57798.1"/>
    <property type="molecule type" value="Genomic_DNA"/>
</dbReference>
<evidence type="ECO:0008006" key="2">
    <source>
        <dbReference type="Google" id="ProtNLM"/>
    </source>
</evidence>
<dbReference type="PANTHER" id="PTHR36978:SF4">
    <property type="entry name" value="P-LOOP CONTAINING NUCLEOSIDE TRIPHOSPHATE HYDROLASE PROTEIN"/>
    <property type="match status" value="1"/>
</dbReference>
<dbReference type="Gene3D" id="3.40.50.300">
    <property type="entry name" value="P-loop containing nucleotide triphosphate hydrolases"/>
    <property type="match status" value="1"/>
</dbReference>
<protein>
    <recommendedName>
        <fullName evidence="2">Sulfotransferase domain-containing protein</fullName>
    </recommendedName>
</protein>